<dbReference type="Proteomes" id="UP000324222">
    <property type="component" value="Unassembled WGS sequence"/>
</dbReference>
<proteinExistence type="predicted"/>
<dbReference type="EMBL" id="VSRR010056746">
    <property type="protein sequence ID" value="MPC81367.1"/>
    <property type="molecule type" value="Genomic_DNA"/>
</dbReference>
<accession>A0A5B7III5</accession>
<evidence type="ECO:0000313" key="2">
    <source>
        <dbReference type="Proteomes" id="UP000324222"/>
    </source>
</evidence>
<name>A0A5B7III5_PORTR</name>
<evidence type="ECO:0000313" key="1">
    <source>
        <dbReference type="EMBL" id="MPC81367.1"/>
    </source>
</evidence>
<keyword evidence="2" id="KW-1185">Reference proteome</keyword>
<dbReference type="AlphaFoldDB" id="A0A5B7III5"/>
<organism evidence="1 2">
    <name type="scientific">Portunus trituberculatus</name>
    <name type="common">Swimming crab</name>
    <name type="synonym">Neptunus trituberculatus</name>
    <dbReference type="NCBI Taxonomy" id="210409"/>
    <lineage>
        <taxon>Eukaryota</taxon>
        <taxon>Metazoa</taxon>
        <taxon>Ecdysozoa</taxon>
        <taxon>Arthropoda</taxon>
        <taxon>Crustacea</taxon>
        <taxon>Multicrustacea</taxon>
        <taxon>Malacostraca</taxon>
        <taxon>Eumalacostraca</taxon>
        <taxon>Eucarida</taxon>
        <taxon>Decapoda</taxon>
        <taxon>Pleocyemata</taxon>
        <taxon>Brachyura</taxon>
        <taxon>Eubrachyura</taxon>
        <taxon>Portunoidea</taxon>
        <taxon>Portunidae</taxon>
        <taxon>Portuninae</taxon>
        <taxon>Portunus</taxon>
    </lineage>
</organism>
<reference evidence="1 2" key="1">
    <citation type="submission" date="2019-05" db="EMBL/GenBank/DDBJ databases">
        <title>Another draft genome of Portunus trituberculatus and its Hox gene families provides insights of decapod evolution.</title>
        <authorList>
            <person name="Jeong J.-H."/>
            <person name="Song I."/>
            <person name="Kim S."/>
            <person name="Choi T."/>
            <person name="Kim D."/>
            <person name="Ryu S."/>
            <person name="Kim W."/>
        </authorList>
    </citation>
    <scope>NUCLEOTIDE SEQUENCE [LARGE SCALE GENOMIC DNA]</scope>
    <source>
        <tissue evidence="1">Muscle</tissue>
    </source>
</reference>
<gene>
    <name evidence="1" type="ORF">E2C01_075979</name>
</gene>
<comment type="caution">
    <text evidence="1">The sequence shown here is derived from an EMBL/GenBank/DDBJ whole genome shotgun (WGS) entry which is preliminary data.</text>
</comment>
<protein>
    <submittedName>
        <fullName evidence="1">Uncharacterized protein</fullName>
    </submittedName>
</protein>
<sequence>MRRQAPPRHTPVVLCAGVCMCGNGITATTTQRGQTAYSTAQHHPAQRGTAPISTARYHTAQQSTSQDSTVRYSRLGGSGVIKYNAVRRFLIV</sequence>